<evidence type="ECO:0000313" key="2">
    <source>
        <dbReference type="EMBL" id="KAF2872574.1"/>
    </source>
</evidence>
<feature type="region of interest" description="Disordered" evidence="1">
    <location>
        <begin position="1"/>
        <end position="82"/>
    </location>
</feature>
<comment type="caution">
    <text evidence="2">The sequence shown here is derived from an EMBL/GenBank/DDBJ whole genome shotgun (WGS) entry which is preliminary data.</text>
</comment>
<feature type="compositionally biased region" description="Acidic residues" evidence="1">
    <location>
        <begin position="325"/>
        <end position="338"/>
    </location>
</feature>
<evidence type="ECO:0000256" key="1">
    <source>
        <dbReference type="SAM" id="MobiDB-lite"/>
    </source>
</evidence>
<reference evidence="2 3" key="1">
    <citation type="submission" date="2020-01" db="EMBL/GenBank/DDBJ databases">
        <authorList>
            <consortium name="DOE Joint Genome Institute"/>
            <person name="Haridas S."/>
            <person name="Albert R."/>
            <person name="Binder M."/>
            <person name="Bloem J."/>
            <person name="Labutti K."/>
            <person name="Salamov A."/>
            <person name="Andreopoulos B."/>
            <person name="Baker S.E."/>
            <person name="Barry K."/>
            <person name="Bills G."/>
            <person name="Bluhm B.H."/>
            <person name="Cannon C."/>
            <person name="Castanera R."/>
            <person name="Culley D.E."/>
            <person name="Daum C."/>
            <person name="Ezra D."/>
            <person name="Gonzalez J.B."/>
            <person name="Henrissat B."/>
            <person name="Kuo A."/>
            <person name="Liang C."/>
            <person name="Lipzen A."/>
            <person name="Lutzoni F."/>
            <person name="Magnuson J."/>
            <person name="Mondo S."/>
            <person name="Nolan M."/>
            <person name="Ohm R."/>
            <person name="Pangilinan J."/>
            <person name="Park H.-J.H."/>
            <person name="Ramirez L."/>
            <person name="Alfaro M."/>
            <person name="Sun H."/>
            <person name="Tritt A."/>
            <person name="Yoshinaga Y."/>
            <person name="Zwiers L.-H.L."/>
            <person name="Turgeon B.G."/>
            <person name="Goodwin S.B."/>
            <person name="Spatafora J.W."/>
            <person name="Crous P.W."/>
            <person name="Grigoriev I.V."/>
        </authorList>
    </citation>
    <scope>NUCLEOTIDE SEQUENCE [LARGE SCALE GENOMIC DNA]</scope>
    <source>
        <strain evidence="2 3">CBS 611.86</strain>
    </source>
</reference>
<gene>
    <name evidence="2" type="ORF">BDV95DRAFT_570102</name>
</gene>
<protein>
    <submittedName>
        <fullName evidence="2">Uncharacterized protein</fullName>
    </submittedName>
</protein>
<feature type="region of interest" description="Disordered" evidence="1">
    <location>
        <begin position="375"/>
        <end position="409"/>
    </location>
</feature>
<feature type="compositionally biased region" description="Low complexity" evidence="1">
    <location>
        <begin position="66"/>
        <end position="75"/>
    </location>
</feature>
<accession>A0A7C8I7F4</accession>
<dbReference type="EMBL" id="JAADJZ010000009">
    <property type="protein sequence ID" value="KAF2872574.1"/>
    <property type="molecule type" value="Genomic_DNA"/>
</dbReference>
<dbReference type="Pfam" id="PF13136">
    <property type="entry name" value="DUF3984"/>
    <property type="match status" value="2"/>
</dbReference>
<proteinExistence type="predicted"/>
<dbReference type="AlphaFoldDB" id="A0A7C8I7F4"/>
<dbReference type="InterPro" id="IPR025040">
    <property type="entry name" value="DUF3984"/>
</dbReference>
<keyword evidence="3" id="KW-1185">Reference proteome</keyword>
<name>A0A7C8I7F4_9PLEO</name>
<dbReference type="Proteomes" id="UP000481861">
    <property type="component" value="Unassembled WGS sequence"/>
</dbReference>
<feature type="compositionally biased region" description="Polar residues" evidence="1">
    <location>
        <begin position="48"/>
        <end position="60"/>
    </location>
</feature>
<dbReference type="OrthoDB" id="5339776at2759"/>
<organism evidence="2 3">
    <name type="scientific">Massariosphaeria phaeospora</name>
    <dbReference type="NCBI Taxonomy" id="100035"/>
    <lineage>
        <taxon>Eukaryota</taxon>
        <taxon>Fungi</taxon>
        <taxon>Dikarya</taxon>
        <taxon>Ascomycota</taxon>
        <taxon>Pezizomycotina</taxon>
        <taxon>Dothideomycetes</taxon>
        <taxon>Pleosporomycetidae</taxon>
        <taxon>Pleosporales</taxon>
        <taxon>Pleosporales incertae sedis</taxon>
        <taxon>Massariosphaeria</taxon>
    </lineage>
</organism>
<feature type="compositionally biased region" description="Basic and acidic residues" evidence="1">
    <location>
        <begin position="379"/>
        <end position="394"/>
    </location>
</feature>
<sequence>MDAPRASSRSSRRSYPNLHNLSLAPLSSKYPLDASAPPSPSDGEAHTLRTSYIAQKSAPTTPGILSLSQSRSSSRNGRRRSSKGYVYDGYITNLDAPLRDTGDIPKAKSTNALLPGVSFADQPRERNHKRQGTAPVGLRLSHGRHHTSEQDSEWFHRAGLAIAGETRDSKGQGWLVRRESSSSLVDQTNGYEQHASHDARHMTLLSGEHLPDADFAPFTPRFSRAGSRINSRVGSRAASARNSRRGSRIDLIMSTGPKTPNARHSIELDEDIFEQGLVEPDFVEGDEGGDDDEEEVARLARDRGFGLGSWMDQLIGWTLFSVDEDAEDSDDDEDIEEDNTARPANMTREELKLRREVEAKRRKLEREAIIAASAVHSGGIKDKDKDKDRPDREGGASQPRDQDDIDGGGWQDAAWLFSVATKVLLS</sequence>
<evidence type="ECO:0000313" key="3">
    <source>
        <dbReference type="Proteomes" id="UP000481861"/>
    </source>
</evidence>
<feature type="region of interest" description="Disordered" evidence="1">
    <location>
        <begin position="325"/>
        <end position="349"/>
    </location>
</feature>